<dbReference type="AlphaFoldDB" id="A0A3L8E3K9"/>
<dbReference type="PANTHER" id="PTHR48043">
    <property type="entry name" value="EG:EG0003.4 PROTEIN-RELATED"/>
    <property type="match status" value="1"/>
</dbReference>
<proteinExistence type="inferred from homology"/>
<dbReference type="EC" id="2.4.1.17" evidence="5"/>
<keyword evidence="5" id="KW-0812">Transmembrane</keyword>
<comment type="caution">
    <text evidence="6">The sequence shown here is derived from an EMBL/GenBank/DDBJ whole genome shotgun (WGS) entry which is preliminary data.</text>
</comment>
<dbReference type="Pfam" id="PF00201">
    <property type="entry name" value="UDPGT"/>
    <property type="match status" value="1"/>
</dbReference>
<evidence type="ECO:0000256" key="2">
    <source>
        <dbReference type="ARBA" id="ARBA00022676"/>
    </source>
</evidence>
<keyword evidence="5" id="KW-0472">Membrane</keyword>
<protein>
    <recommendedName>
        <fullName evidence="5">UDP-glucuronosyltransferase</fullName>
        <ecNumber evidence="5">2.4.1.17</ecNumber>
    </recommendedName>
</protein>
<dbReference type="PANTHER" id="PTHR48043:SF145">
    <property type="entry name" value="FI06409P-RELATED"/>
    <property type="match status" value="1"/>
</dbReference>
<organism evidence="6">
    <name type="scientific">Ooceraea biroi</name>
    <name type="common">Clonal raider ant</name>
    <name type="synonym">Cerapachys biroi</name>
    <dbReference type="NCBI Taxonomy" id="2015173"/>
    <lineage>
        <taxon>Eukaryota</taxon>
        <taxon>Metazoa</taxon>
        <taxon>Ecdysozoa</taxon>
        <taxon>Arthropoda</taxon>
        <taxon>Hexapoda</taxon>
        <taxon>Insecta</taxon>
        <taxon>Pterygota</taxon>
        <taxon>Neoptera</taxon>
        <taxon>Endopterygota</taxon>
        <taxon>Hymenoptera</taxon>
        <taxon>Apocrita</taxon>
        <taxon>Aculeata</taxon>
        <taxon>Formicoidea</taxon>
        <taxon>Formicidae</taxon>
        <taxon>Dorylinae</taxon>
        <taxon>Ooceraea</taxon>
    </lineage>
</organism>
<sequence length="534" mass="60791">MKTKMRMLPVIFVWLFWLSICAAYRFLGVFPIAFKSHFVILESVMKGLISKGHQVDIISPFPQKTPYPNYTDIANLTAPLSFVNNFTYEHMTQIVADNNPAILIGLINGNDICEAHLGNPVIQNLVRNPPKDPPYDAMIIEVFGAHCFAAIAELLNIPLIGLSTTPLLPWHNELIAQPENLAFVSNLFANKESPTNLWQRTYNTLYNLYCKLYFTYLTRPQDELVRKYFGPNLPSIQKMNLALVLINSHIVLNGIQPMTPAAVQIAGIHIRDDESPLPQELKKWMDDSKDGFVYFTFGSMVLIETFPRKILDVFYASLGKIAPVRVLMKVPNPEKLPAGLPENIRTFRWMPQVKVLKHPNIRAFVTHGGLMSTLEAVFLGVPMIGIPLYSDQFKNMETYVTRNIAMKLDIHKISEEDMSAALNAILHDPRYMENIRNLSQRLLDQPLNPVDTANYWIEYVIKYGDDVLRSPAMALAWWQICLIDVAACLLLCAAAIITFAMFIMRFVVKMINEKHHLLLYLKKIGSIEPIRGKF</sequence>
<comment type="subcellular location">
    <subcellularLocation>
        <location evidence="5">Membrane</location>
        <topology evidence="5">Single-pass membrane protein</topology>
    </subcellularLocation>
</comment>
<keyword evidence="3 4" id="KW-0808">Transferase</keyword>
<dbReference type="GO" id="GO:0016020">
    <property type="term" value="C:membrane"/>
    <property type="evidence" value="ECO:0007669"/>
    <property type="project" value="UniProtKB-SubCell"/>
</dbReference>
<dbReference type="CDD" id="cd03784">
    <property type="entry name" value="GT1_Gtf-like"/>
    <property type="match status" value="1"/>
</dbReference>
<dbReference type="Gene3D" id="3.40.50.2000">
    <property type="entry name" value="Glycogen Phosphorylase B"/>
    <property type="match status" value="1"/>
</dbReference>
<dbReference type="InterPro" id="IPR035595">
    <property type="entry name" value="UDP_glycos_trans_CS"/>
</dbReference>
<dbReference type="GO" id="GO:0015020">
    <property type="term" value="F:glucuronosyltransferase activity"/>
    <property type="evidence" value="ECO:0007669"/>
    <property type="project" value="UniProtKB-EC"/>
</dbReference>
<keyword evidence="5" id="KW-1133">Transmembrane helix</keyword>
<dbReference type="Proteomes" id="UP000279307">
    <property type="component" value="Chromosome 1"/>
</dbReference>
<dbReference type="PROSITE" id="PS00375">
    <property type="entry name" value="UDPGT"/>
    <property type="match status" value="1"/>
</dbReference>
<dbReference type="EMBL" id="QOIP01000001">
    <property type="protein sequence ID" value="RLU27330.1"/>
    <property type="molecule type" value="Genomic_DNA"/>
</dbReference>
<keyword evidence="2 4" id="KW-0328">Glycosyltransferase</keyword>
<dbReference type="InterPro" id="IPR050271">
    <property type="entry name" value="UDP-glycosyltransferase"/>
</dbReference>
<dbReference type="InterPro" id="IPR002213">
    <property type="entry name" value="UDP_glucos_trans"/>
</dbReference>
<reference evidence="6" key="1">
    <citation type="journal article" date="2018" name="Genome Res.">
        <title>The genomic architecture and molecular evolution of ant odorant receptors.</title>
        <authorList>
            <person name="McKenzie S.K."/>
            <person name="Kronauer D.J.C."/>
        </authorList>
    </citation>
    <scope>NUCLEOTIDE SEQUENCE [LARGE SCALE GENOMIC DNA]</scope>
    <source>
        <strain evidence="6">Clonal line C1</strain>
    </source>
</reference>
<comment type="catalytic activity">
    <reaction evidence="5">
        <text>glucuronate acceptor + UDP-alpha-D-glucuronate = acceptor beta-D-glucuronoside + UDP + H(+)</text>
        <dbReference type="Rhea" id="RHEA:21032"/>
        <dbReference type="ChEBI" id="CHEBI:15378"/>
        <dbReference type="ChEBI" id="CHEBI:58052"/>
        <dbReference type="ChEBI" id="CHEBI:58223"/>
        <dbReference type="ChEBI" id="CHEBI:132367"/>
        <dbReference type="ChEBI" id="CHEBI:132368"/>
        <dbReference type="EC" id="2.4.1.17"/>
    </reaction>
</comment>
<comment type="similarity">
    <text evidence="1 4">Belongs to the UDP-glycosyltransferase family.</text>
</comment>
<dbReference type="FunFam" id="3.40.50.2000:FF:000050">
    <property type="entry name" value="UDP-glucuronosyltransferase"/>
    <property type="match status" value="1"/>
</dbReference>
<evidence type="ECO:0000256" key="4">
    <source>
        <dbReference type="RuleBase" id="RU003718"/>
    </source>
</evidence>
<name>A0A3L8E3K9_OOCBI</name>
<feature type="transmembrane region" description="Helical" evidence="5">
    <location>
        <begin position="476"/>
        <end position="504"/>
    </location>
</feature>
<reference evidence="6" key="2">
    <citation type="submission" date="2018-07" db="EMBL/GenBank/DDBJ databases">
        <authorList>
            <person name="Mckenzie S.K."/>
            <person name="Kronauer D.J.C."/>
        </authorList>
    </citation>
    <scope>NUCLEOTIDE SEQUENCE</scope>
    <source>
        <strain evidence="6">Clonal line C1</strain>
    </source>
</reference>
<dbReference type="SUPFAM" id="SSF53756">
    <property type="entry name" value="UDP-Glycosyltransferase/glycogen phosphorylase"/>
    <property type="match status" value="1"/>
</dbReference>
<accession>A0A3L8E3K9</accession>
<evidence type="ECO:0000256" key="5">
    <source>
        <dbReference type="RuleBase" id="RU362059"/>
    </source>
</evidence>
<evidence type="ECO:0000313" key="6">
    <source>
        <dbReference type="EMBL" id="RLU27330.1"/>
    </source>
</evidence>
<evidence type="ECO:0000256" key="1">
    <source>
        <dbReference type="ARBA" id="ARBA00009995"/>
    </source>
</evidence>
<dbReference type="OrthoDB" id="5835829at2759"/>
<gene>
    <name evidence="6" type="ORF">DMN91_001131</name>
</gene>
<evidence type="ECO:0000256" key="3">
    <source>
        <dbReference type="ARBA" id="ARBA00022679"/>
    </source>
</evidence>